<accession>C4GJN8</accession>
<dbReference type="HOGENOM" id="CLU_217971_0_0_4"/>
<gene>
    <name evidence="1" type="ORF">GCWU000324_02261</name>
</gene>
<dbReference type="Proteomes" id="UP000003009">
    <property type="component" value="Unassembled WGS sequence"/>
</dbReference>
<reference evidence="1" key="1">
    <citation type="submission" date="2009-04" db="EMBL/GenBank/DDBJ databases">
        <authorList>
            <person name="Weinstock G."/>
            <person name="Sodergren E."/>
            <person name="Clifton S."/>
            <person name="Fulton L."/>
            <person name="Fulton B."/>
            <person name="Courtney L."/>
            <person name="Fronick C."/>
            <person name="Harrison M."/>
            <person name="Strong C."/>
            <person name="Farmer C."/>
            <person name="Delahaunty K."/>
            <person name="Markovic C."/>
            <person name="Hall O."/>
            <person name="Minx P."/>
            <person name="Tomlinson C."/>
            <person name="Mitreva M."/>
            <person name="Nelson J."/>
            <person name="Hou S."/>
            <person name="Wollam A."/>
            <person name="Pepin K.H."/>
            <person name="Johnson M."/>
            <person name="Bhonagiri V."/>
            <person name="Nash W.E."/>
            <person name="Warren W."/>
            <person name="Chinwalla A."/>
            <person name="Mardis E.R."/>
            <person name="Wilson R.K."/>
        </authorList>
    </citation>
    <scope>NUCLEOTIDE SEQUENCE [LARGE SCALE GENOMIC DNA]</scope>
    <source>
        <strain evidence="1">ATCC 51147</strain>
    </source>
</reference>
<keyword evidence="2" id="KW-1185">Reference proteome</keyword>
<sequence length="39" mass="4608">MFRNYCKNKTLLQFNQDSRLRGNDGEFNISGLILGLQRF</sequence>
<protein>
    <submittedName>
        <fullName evidence="1">Uncharacterized protein</fullName>
    </submittedName>
</protein>
<dbReference type="EMBL" id="ACJW02000003">
    <property type="protein sequence ID" value="EEP68010.1"/>
    <property type="molecule type" value="Genomic_DNA"/>
</dbReference>
<dbReference type="AlphaFoldDB" id="C4GJN8"/>
<comment type="caution">
    <text evidence="1">The sequence shown here is derived from an EMBL/GenBank/DDBJ whole genome shotgun (WGS) entry which is preliminary data.</text>
</comment>
<organism evidence="1 2">
    <name type="scientific">Kingella oralis ATCC 51147</name>
    <dbReference type="NCBI Taxonomy" id="629741"/>
    <lineage>
        <taxon>Bacteria</taxon>
        <taxon>Pseudomonadati</taxon>
        <taxon>Pseudomonadota</taxon>
        <taxon>Betaproteobacteria</taxon>
        <taxon>Neisseriales</taxon>
        <taxon>Neisseriaceae</taxon>
        <taxon>Kingella</taxon>
    </lineage>
</organism>
<proteinExistence type="predicted"/>
<evidence type="ECO:0000313" key="2">
    <source>
        <dbReference type="Proteomes" id="UP000003009"/>
    </source>
</evidence>
<evidence type="ECO:0000313" key="1">
    <source>
        <dbReference type="EMBL" id="EEP68010.1"/>
    </source>
</evidence>
<name>C4GJN8_9NEIS</name>